<dbReference type="Pfam" id="PF08818">
    <property type="entry name" value="DUF1801"/>
    <property type="match status" value="1"/>
</dbReference>
<dbReference type="InterPro" id="IPR014922">
    <property type="entry name" value="YdhG-like"/>
</dbReference>
<proteinExistence type="predicted"/>
<name>A0A7H0VDF9_9FLAO</name>
<feature type="domain" description="YdhG-like" evidence="1">
    <location>
        <begin position="27"/>
        <end position="128"/>
    </location>
</feature>
<gene>
    <name evidence="2" type="ORF">H4K34_15470</name>
</gene>
<reference evidence="2 3" key="1">
    <citation type="submission" date="2020-08" db="EMBL/GenBank/DDBJ databases">
        <title>Croceimicrobium hydrocarbonivorans gen. nov., sp. nov., a novel marine bacterium isolated from a bacterial consortium that degrades polyethylene terephthalate.</title>
        <authorList>
            <person name="Liu R."/>
        </authorList>
    </citation>
    <scope>NUCLEOTIDE SEQUENCE [LARGE SCALE GENOMIC DNA]</scope>
    <source>
        <strain evidence="2 3">A20-9</strain>
    </source>
</reference>
<keyword evidence="3" id="KW-1185">Reference proteome</keyword>
<dbReference type="RefSeq" id="WP_210758292.1">
    <property type="nucleotide sequence ID" value="NZ_CP060139.1"/>
</dbReference>
<sequence>MAKELKTKENDLPVEDFIDSLDNEKQKEQSYTLLELFKSISGSEARMWGGSIIGYGHYDYVYSSGQSGTWMRGGFSPRKGKFSLYIMSGFSHYGEILGRLGKYKTGKSCLYINKLEDVDLEVLKELIAGSFQFMKEKYPEGA</sequence>
<evidence type="ECO:0000313" key="3">
    <source>
        <dbReference type="Proteomes" id="UP000516305"/>
    </source>
</evidence>
<dbReference type="Proteomes" id="UP000516305">
    <property type="component" value="Chromosome"/>
</dbReference>
<protein>
    <submittedName>
        <fullName evidence="2">DUF1801 domain-containing protein</fullName>
    </submittedName>
</protein>
<dbReference type="AlphaFoldDB" id="A0A7H0VDF9"/>
<evidence type="ECO:0000313" key="2">
    <source>
        <dbReference type="EMBL" id="QNR23757.1"/>
    </source>
</evidence>
<dbReference type="KEGG" id="chyd:H4K34_15470"/>
<organism evidence="2 3">
    <name type="scientific">Croceimicrobium hydrocarbonivorans</name>
    <dbReference type="NCBI Taxonomy" id="2761580"/>
    <lineage>
        <taxon>Bacteria</taxon>
        <taxon>Pseudomonadati</taxon>
        <taxon>Bacteroidota</taxon>
        <taxon>Flavobacteriia</taxon>
        <taxon>Flavobacteriales</taxon>
        <taxon>Owenweeksiaceae</taxon>
        <taxon>Croceimicrobium</taxon>
    </lineage>
</organism>
<accession>A0A7H0VDF9</accession>
<evidence type="ECO:0000259" key="1">
    <source>
        <dbReference type="Pfam" id="PF08818"/>
    </source>
</evidence>
<dbReference type="SUPFAM" id="SSF159888">
    <property type="entry name" value="YdhG-like"/>
    <property type="match status" value="1"/>
</dbReference>
<dbReference type="EMBL" id="CP060139">
    <property type="protein sequence ID" value="QNR23757.1"/>
    <property type="molecule type" value="Genomic_DNA"/>
</dbReference>